<feature type="chain" id="PRO_5040793474" description="Lipoprotein" evidence="2">
    <location>
        <begin position="22"/>
        <end position="112"/>
    </location>
</feature>
<evidence type="ECO:0000256" key="1">
    <source>
        <dbReference type="SAM" id="MobiDB-lite"/>
    </source>
</evidence>
<feature type="signal peptide" evidence="2">
    <location>
        <begin position="1"/>
        <end position="21"/>
    </location>
</feature>
<proteinExistence type="predicted"/>
<dbReference type="PROSITE" id="PS51257">
    <property type="entry name" value="PROKAR_LIPOPROTEIN"/>
    <property type="match status" value="1"/>
</dbReference>
<evidence type="ECO:0000313" key="4">
    <source>
        <dbReference type="Proteomes" id="UP001153203"/>
    </source>
</evidence>
<comment type="caution">
    <text evidence="3">The sequence shown here is derived from an EMBL/GenBank/DDBJ whole genome shotgun (WGS) entry which is preliminary data.</text>
</comment>
<dbReference type="Proteomes" id="UP001153203">
    <property type="component" value="Unassembled WGS sequence"/>
</dbReference>
<organism evidence="3 4">
    <name type="scientific">Lactococcus formosensis</name>
    <dbReference type="NCBI Taxonomy" id="1281486"/>
    <lineage>
        <taxon>Bacteria</taxon>
        <taxon>Bacillati</taxon>
        <taxon>Bacillota</taxon>
        <taxon>Bacilli</taxon>
        <taxon>Lactobacillales</taxon>
        <taxon>Streptococcaceae</taxon>
        <taxon>Lactococcus</taxon>
    </lineage>
</organism>
<accession>A0A9X4SFV2</accession>
<feature type="compositionally biased region" description="Polar residues" evidence="1">
    <location>
        <begin position="55"/>
        <end position="64"/>
    </location>
</feature>
<gene>
    <name evidence="3" type="ORF">NF708_03280</name>
</gene>
<evidence type="ECO:0008006" key="5">
    <source>
        <dbReference type="Google" id="ProtNLM"/>
    </source>
</evidence>
<feature type="region of interest" description="Disordered" evidence="1">
    <location>
        <begin position="21"/>
        <end position="95"/>
    </location>
</feature>
<dbReference type="EMBL" id="JAMWGI010000001">
    <property type="protein sequence ID" value="MDG6193026.1"/>
    <property type="molecule type" value="Genomic_DNA"/>
</dbReference>
<reference evidence="3" key="1">
    <citation type="submission" date="2022-06" db="EMBL/GenBank/DDBJ databases">
        <title>Lactococcus from bovine mastitis in China.</title>
        <authorList>
            <person name="Lin Y."/>
            <person name="Han B."/>
        </authorList>
    </citation>
    <scope>NUCLEOTIDE SEQUENCE</scope>
    <source>
        <strain evidence="3">Hebei-B-39</strain>
    </source>
</reference>
<evidence type="ECO:0000313" key="3">
    <source>
        <dbReference type="EMBL" id="MDG6193026.1"/>
    </source>
</evidence>
<evidence type="ECO:0000256" key="2">
    <source>
        <dbReference type="SAM" id="SignalP"/>
    </source>
</evidence>
<name>A0A9X4SFV2_9LACT</name>
<dbReference type="RefSeq" id="WP_279362733.1">
    <property type="nucleotide sequence ID" value="NZ_JAMWGA010000001.1"/>
</dbReference>
<protein>
    <recommendedName>
        <fullName evidence="5">Lipoprotein</fullName>
    </recommendedName>
</protein>
<feature type="compositionally biased region" description="Basic and acidic residues" evidence="1">
    <location>
        <begin position="65"/>
        <end position="95"/>
    </location>
</feature>
<dbReference type="AlphaFoldDB" id="A0A9X4SFV2"/>
<feature type="compositionally biased region" description="Low complexity" evidence="1">
    <location>
        <begin position="32"/>
        <end position="44"/>
    </location>
</feature>
<sequence length="112" mass="12780">MKKFTLLSTILFTLLVMSACSSDNPKSPNVEETINYSTSDSSSNESEENNETWNGDQDYSSATESYKEGSTKDHDWKEDYNSKGEYKPVEDMTQEEMKKELEEMMSDALGME</sequence>
<keyword evidence="2" id="KW-0732">Signal</keyword>